<dbReference type="PROSITE" id="PS00329">
    <property type="entry name" value="HSP70_2"/>
    <property type="match status" value="1"/>
</dbReference>
<dbReference type="Proteomes" id="UP001430065">
    <property type="component" value="Unassembled WGS sequence"/>
</dbReference>
<evidence type="ECO:0000313" key="5">
    <source>
        <dbReference type="EMBL" id="MBM7120851.1"/>
    </source>
</evidence>
<dbReference type="Gene3D" id="3.90.640.10">
    <property type="entry name" value="Actin, Chain A, domain 4"/>
    <property type="match status" value="1"/>
</dbReference>
<keyword evidence="3 4" id="KW-0067">ATP-binding</keyword>
<dbReference type="SUPFAM" id="SSF100920">
    <property type="entry name" value="Heat shock protein 70kD (HSP70), peptide-binding domain"/>
    <property type="match status" value="1"/>
</dbReference>
<dbReference type="PROSITE" id="PS00297">
    <property type="entry name" value="HSP70_1"/>
    <property type="match status" value="1"/>
</dbReference>
<dbReference type="InterPro" id="IPR029047">
    <property type="entry name" value="HSP70_peptide-bd_sf"/>
</dbReference>
<dbReference type="PANTHER" id="PTHR19375">
    <property type="entry name" value="HEAT SHOCK PROTEIN 70KDA"/>
    <property type="match status" value="1"/>
</dbReference>
<dbReference type="CDD" id="cd10235">
    <property type="entry name" value="ASKHA_NBD_HSP70_HscC"/>
    <property type="match status" value="1"/>
</dbReference>
<dbReference type="PRINTS" id="PR00301">
    <property type="entry name" value="HEATSHOCK70"/>
</dbReference>
<dbReference type="InterPro" id="IPR043129">
    <property type="entry name" value="ATPase_NBD"/>
</dbReference>
<sequence>MIVGIDLGTTHSLIGTYGEQGPHLFPNALGDYLTPSVVSVDDQGHVIVGRAARDRMVSHPDSSVATFKRWMGTPRETRLGTHTFRPEELSALILRSLIADAEAATGEKVTEAVISVPAYFSDAQRKATRAAGELAGIRVERLINEPTAAALAYGLQENRDGSRFLVFDLGGGTFDVSVLEMFDGVVEVHASAGDNFLGGEDFLDVLQTAFCAEHQLSMDALTPQERGQLRRRLEQAKRDLGANASVAVEWRHGERTLNWQIDEERFARLAEPLVHRIRTPLERAMRDARLQPAQLDEIVLVGGASRMPLVPRLVSRMFGRLPLRHVNPDEAIALGACVSAGLKLRDKRLEEVILTDVCPYTLGTKVSHPDEQGREQAGFFAPIIHRNSTVPVSREETFQPFRDNQTKLTLEVYQGEHPMADHNIKLGELQVPLTPQRRANENAVSLRFTYDVNGVLQVEATILATQERHELVLEQNPGLLSPTEIRSRLQALASIKIHPREKQENIAMLARAERLYEEYIAARAQLQQWIARFRHVLDTQDEHLIREHRRQLSEALDTLEAQA</sequence>
<gene>
    <name evidence="5" type="ORF">ISP20_06710</name>
</gene>
<dbReference type="InterPro" id="IPR042030">
    <property type="entry name" value="HscC_NBD"/>
</dbReference>
<dbReference type="InterPro" id="IPR018181">
    <property type="entry name" value="Heat_shock_70_CS"/>
</dbReference>
<dbReference type="PROSITE" id="PS01036">
    <property type="entry name" value="HSP70_3"/>
    <property type="match status" value="1"/>
</dbReference>
<proteinExistence type="inferred from homology"/>
<dbReference type="Gene3D" id="2.60.34.10">
    <property type="entry name" value="Substrate Binding Domain Of DNAk, Chain A, domain 1"/>
    <property type="match status" value="1"/>
</dbReference>
<keyword evidence="6" id="KW-1185">Reference proteome</keyword>
<evidence type="ECO:0000256" key="4">
    <source>
        <dbReference type="RuleBase" id="RU003322"/>
    </source>
</evidence>
<name>A0ABS2JPA3_9GAMM</name>
<evidence type="ECO:0000313" key="6">
    <source>
        <dbReference type="Proteomes" id="UP001430065"/>
    </source>
</evidence>
<evidence type="ECO:0000256" key="2">
    <source>
        <dbReference type="ARBA" id="ARBA00022741"/>
    </source>
</evidence>
<protein>
    <submittedName>
        <fullName evidence="5">Hsp70 family protein</fullName>
    </submittedName>
</protein>
<dbReference type="Pfam" id="PF00012">
    <property type="entry name" value="HSP70"/>
    <property type="match status" value="2"/>
</dbReference>
<comment type="caution">
    <text evidence="5">The sequence shown here is derived from an EMBL/GenBank/DDBJ whole genome shotgun (WGS) entry which is preliminary data.</text>
</comment>
<reference evidence="5 6" key="1">
    <citation type="submission" date="2020-10" db="EMBL/GenBank/DDBJ databases">
        <title>Phylogeny of dyella-like bacteria.</title>
        <authorList>
            <person name="Fu J."/>
        </authorList>
    </citation>
    <scope>NUCLEOTIDE SEQUENCE [LARGE SCALE GENOMIC DNA]</scope>
    <source>
        <strain evidence="5 6">THG-B117</strain>
    </source>
</reference>
<evidence type="ECO:0000256" key="1">
    <source>
        <dbReference type="ARBA" id="ARBA00007381"/>
    </source>
</evidence>
<dbReference type="Gene3D" id="3.30.420.40">
    <property type="match status" value="2"/>
</dbReference>
<organism evidence="5 6">
    <name type="scientific">Dyella kyungheensis</name>
    <dbReference type="NCBI Taxonomy" id="1242174"/>
    <lineage>
        <taxon>Bacteria</taxon>
        <taxon>Pseudomonadati</taxon>
        <taxon>Pseudomonadota</taxon>
        <taxon>Gammaproteobacteria</taxon>
        <taxon>Lysobacterales</taxon>
        <taxon>Rhodanobacteraceae</taxon>
        <taxon>Dyella</taxon>
    </lineage>
</organism>
<accession>A0ABS2JPA3</accession>
<comment type="similarity">
    <text evidence="1 4">Belongs to the heat shock protein 70 family.</text>
</comment>
<dbReference type="RefSeq" id="WP_204635288.1">
    <property type="nucleotide sequence ID" value="NZ_JADIKC010000003.1"/>
</dbReference>
<dbReference type="InterPro" id="IPR013126">
    <property type="entry name" value="Hsp_70_fam"/>
</dbReference>
<dbReference type="EMBL" id="JADIKC010000003">
    <property type="protein sequence ID" value="MBM7120851.1"/>
    <property type="molecule type" value="Genomic_DNA"/>
</dbReference>
<keyword evidence="2 4" id="KW-0547">Nucleotide-binding</keyword>
<dbReference type="SUPFAM" id="SSF53067">
    <property type="entry name" value="Actin-like ATPase domain"/>
    <property type="match status" value="2"/>
</dbReference>
<evidence type="ECO:0000256" key="3">
    <source>
        <dbReference type="ARBA" id="ARBA00022840"/>
    </source>
</evidence>